<proteinExistence type="predicted"/>
<organism evidence="1 2">
    <name type="scientific">Ornithinicoccus hortensis</name>
    <dbReference type="NCBI Taxonomy" id="82346"/>
    <lineage>
        <taxon>Bacteria</taxon>
        <taxon>Bacillati</taxon>
        <taxon>Actinomycetota</taxon>
        <taxon>Actinomycetes</taxon>
        <taxon>Micrococcales</taxon>
        <taxon>Intrasporangiaceae</taxon>
        <taxon>Ornithinicoccus</taxon>
    </lineage>
</organism>
<dbReference type="InterPro" id="IPR017850">
    <property type="entry name" value="Alkaline_phosphatase_core_sf"/>
</dbReference>
<dbReference type="RefSeq" id="WP_141785467.1">
    <property type="nucleotide sequence ID" value="NZ_BAAAIK010000011.1"/>
</dbReference>
<gene>
    <name evidence="1" type="ORF">FB467_2619</name>
</gene>
<dbReference type="Pfam" id="PF01663">
    <property type="entry name" value="Phosphodiest"/>
    <property type="match status" value="1"/>
</dbReference>
<dbReference type="EMBL" id="VFOP01000001">
    <property type="protein sequence ID" value="TQL51473.1"/>
    <property type="molecule type" value="Genomic_DNA"/>
</dbReference>
<evidence type="ECO:0000313" key="1">
    <source>
        <dbReference type="EMBL" id="TQL51473.1"/>
    </source>
</evidence>
<dbReference type="Proteomes" id="UP000319516">
    <property type="component" value="Unassembled WGS sequence"/>
</dbReference>
<comment type="caution">
    <text evidence="1">The sequence shown here is derived from an EMBL/GenBank/DDBJ whole genome shotgun (WGS) entry which is preliminary data.</text>
</comment>
<evidence type="ECO:0000313" key="2">
    <source>
        <dbReference type="Proteomes" id="UP000319516"/>
    </source>
</evidence>
<dbReference type="PANTHER" id="PTHR10151">
    <property type="entry name" value="ECTONUCLEOTIDE PYROPHOSPHATASE/PHOSPHODIESTERASE"/>
    <property type="match status" value="1"/>
</dbReference>
<protein>
    <submittedName>
        <fullName evidence="1">Type I phosphodiesterase/nucleotide pyrophosphatase</fullName>
    </submittedName>
</protein>
<dbReference type="Gene3D" id="3.40.720.10">
    <property type="entry name" value="Alkaline Phosphatase, subunit A"/>
    <property type="match status" value="1"/>
</dbReference>
<sequence length="387" mass="41198">MTRSDLQLPGYDLWLGSVLPSVARSLGHPVPEQSWVGRELELPEARHAVVVMVDGLGAELLAARGGHAPFLRTLDAPAGAIDSGFPSTTATSTASLSTGLTSLTHGIVGWQALMPEEDQLLNHLSWDMGPDPRRWQPHRTVFEVLAAEGVDVTRVGPPYFEKSGLTRATLRGGRFLGASSMAGRVYTTLASLLASGRGPSLVYLYFGEVDKAGHIHGPDSWQWGEQVEAVDAALADLARRLPAGTSLTVTADHGMVTAPEAQRRDLAYEPELAHGIRHLGGEPRGPQAHCQPGAASDVADTWRELLGDTATVLTRQEALEAGWFGPADTPVDPGVLARIGDVVAAMHGQATLLDSRALRPEVLRLVGQHGSLSRAEMSVPLLHRPAT</sequence>
<reference evidence="1 2" key="1">
    <citation type="submission" date="2019-06" db="EMBL/GenBank/DDBJ databases">
        <title>Sequencing the genomes of 1000 actinobacteria strains.</title>
        <authorList>
            <person name="Klenk H.-P."/>
        </authorList>
    </citation>
    <scope>NUCLEOTIDE SEQUENCE [LARGE SCALE GENOMIC DNA]</scope>
    <source>
        <strain evidence="1 2">DSM 12335</strain>
    </source>
</reference>
<dbReference type="SUPFAM" id="SSF53649">
    <property type="entry name" value="Alkaline phosphatase-like"/>
    <property type="match status" value="1"/>
</dbReference>
<dbReference type="PANTHER" id="PTHR10151:SF120">
    <property type="entry name" value="BIS(5'-ADENOSYL)-TRIPHOSPHATASE"/>
    <property type="match status" value="1"/>
</dbReference>
<dbReference type="OrthoDB" id="9779267at2"/>
<dbReference type="AlphaFoldDB" id="A0A542YTQ5"/>
<keyword evidence="2" id="KW-1185">Reference proteome</keyword>
<dbReference type="InterPro" id="IPR002591">
    <property type="entry name" value="Phosphodiest/P_Trfase"/>
</dbReference>
<name>A0A542YTQ5_9MICO</name>
<accession>A0A542YTQ5</accession>
<dbReference type="GO" id="GO:0016787">
    <property type="term" value="F:hydrolase activity"/>
    <property type="evidence" value="ECO:0007669"/>
    <property type="project" value="UniProtKB-ARBA"/>
</dbReference>